<dbReference type="CDD" id="cd00111">
    <property type="entry name" value="Trefoil"/>
    <property type="match status" value="1"/>
</dbReference>
<dbReference type="Proteomes" id="UP001497392">
    <property type="component" value="Unassembled WGS sequence"/>
</dbReference>
<dbReference type="InterPro" id="IPR006047">
    <property type="entry name" value="GH13_cat_dom"/>
</dbReference>
<dbReference type="SUPFAM" id="SSF51445">
    <property type="entry name" value="(Trans)glycosidases"/>
    <property type="match status" value="1"/>
</dbReference>
<dbReference type="InterPro" id="IPR044913">
    <property type="entry name" value="P_trefoil_dom_sf"/>
</dbReference>
<dbReference type="SMART" id="SM00018">
    <property type="entry name" value="PD"/>
    <property type="match status" value="1"/>
</dbReference>
<name>A0ABP1FMT9_9CHLO</name>
<comment type="caution">
    <text evidence="9">Lacks conserved residue(s) required for the propagation of feature annotation.</text>
</comment>
<comment type="caution">
    <text evidence="14">The sequence shown here is derived from an EMBL/GenBank/DDBJ whole genome shotgun (WGS) entry which is preliminary data.</text>
</comment>
<dbReference type="EMBL" id="CAXHTA020000002">
    <property type="protein sequence ID" value="CAL5219930.1"/>
    <property type="molecule type" value="Genomic_DNA"/>
</dbReference>
<organism evidence="14 15">
    <name type="scientific">Coccomyxa viridis</name>
    <dbReference type="NCBI Taxonomy" id="1274662"/>
    <lineage>
        <taxon>Eukaryota</taxon>
        <taxon>Viridiplantae</taxon>
        <taxon>Chlorophyta</taxon>
        <taxon>core chlorophytes</taxon>
        <taxon>Trebouxiophyceae</taxon>
        <taxon>Trebouxiophyceae incertae sedis</taxon>
        <taxon>Coccomyxaceae</taxon>
        <taxon>Coccomyxa</taxon>
    </lineage>
</organism>
<gene>
    <name evidence="14" type="primary">g1862</name>
    <name evidence="14" type="ORF">VP750_LOCUS1589</name>
</gene>
<comment type="cofactor">
    <cofactor evidence="2">
        <name>Ca(2+)</name>
        <dbReference type="ChEBI" id="CHEBI:29108"/>
    </cofactor>
</comment>
<comment type="catalytic activity">
    <reaction evidence="1 11">
        <text>Endohydrolysis of (1-&gt;4)-alpha-D-glucosidic linkages in polysaccharides containing three or more (1-&gt;4)-alpha-linked D-glucose units.</text>
        <dbReference type="EC" id="3.2.1.1"/>
    </reaction>
</comment>
<sequence>MPGPSRLFLLLGLHACCCTAAQGQAADRPPHGAPTCSATKQRLDCGLFRPPGEASCRSAGCCWDGLKEPHCFFSNDRPVPRQDGVQVHLFEWSWADVKAECEWLGKAGYTGVQVSPPHEDITVRDYPDSQARQEPWWTRYQPVSYQLVSRSGNESEFADMVQHCRKHGIDIYVDVVINHMAGGSLGDPGTVGRAGTAWQYRQFYGDLYSSTDFHHRKGEGFSVHGNCQIQDQDFHSCYDCVQQCDLGGLADLDTSKQSVQGKIAEYLNRLAQLGVAGVRVDAAKHMNSWDMGSILQGVNSSLYVYQEVLEGCNELVTAEEYTSLGQVIEFRWAQMVFERFTARDLQFLGSEYLPCGHLPSDRALVFVENHDRQSNCHVPDYEVPCVSLTVQDGDTYKVAVAFTLAYPYGSPQVLSSYAYSSHGQGAPKAAVHKGDGSVTCGSPDAWYCQHRWPEISGMVRWRRSAADSGISHWWLSSSHQQVQFSRGNTAMIFMNIGREAFRGKLYDTKVPAGTYCNAYKEGCRDRCRGESIKFVVLR</sequence>
<dbReference type="Pfam" id="PF00128">
    <property type="entry name" value="Alpha-amylase"/>
    <property type="match status" value="1"/>
</dbReference>
<evidence type="ECO:0000256" key="6">
    <source>
        <dbReference type="ARBA" id="ARBA00023157"/>
    </source>
</evidence>
<dbReference type="Gene3D" id="3.20.20.80">
    <property type="entry name" value="Glycosidases"/>
    <property type="match status" value="1"/>
</dbReference>
<dbReference type="PANTHER" id="PTHR43447">
    <property type="entry name" value="ALPHA-AMYLASE"/>
    <property type="match status" value="1"/>
</dbReference>
<keyword evidence="5 11" id="KW-0378">Hydrolase</keyword>
<evidence type="ECO:0000313" key="14">
    <source>
        <dbReference type="EMBL" id="CAL5219930.1"/>
    </source>
</evidence>
<evidence type="ECO:0000313" key="15">
    <source>
        <dbReference type="Proteomes" id="UP001497392"/>
    </source>
</evidence>
<dbReference type="CDD" id="cd11317">
    <property type="entry name" value="AmyAc_bac_euk_AmyA"/>
    <property type="match status" value="1"/>
</dbReference>
<keyword evidence="15" id="KW-1185">Reference proteome</keyword>
<dbReference type="InterPro" id="IPR017853">
    <property type="entry name" value="GH"/>
</dbReference>
<keyword evidence="12" id="KW-0732">Signal</keyword>
<evidence type="ECO:0000256" key="4">
    <source>
        <dbReference type="ARBA" id="ARBA00012595"/>
    </source>
</evidence>
<evidence type="ECO:0000256" key="11">
    <source>
        <dbReference type="RuleBase" id="RU361134"/>
    </source>
</evidence>
<evidence type="ECO:0000256" key="9">
    <source>
        <dbReference type="PROSITE-ProRule" id="PRU00779"/>
    </source>
</evidence>
<feature type="signal peptide" evidence="12">
    <location>
        <begin position="1"/>
        <end position="23"/>
    </location>
</feature>
<feature type="chain" id="PRO_5045475025" description="Alpha-amylase" evidence="12">
    <location>
        <begin position="24"/>
        <end position="538"/>
    </location>
</feature>
<dbReference type="Gene3D" id="4.10.110.10">
    <property type="entry name" value="Spasmolytic Protein, domain 1"/>
    <property type="match status" value="1"/>
</dbReference>
<comment type="similarity">
    <text evidence="3 10">Belongs to the glycosyl hydrolase 13 family.</text>
</comment>
<evidence type="ECO:0000256" key="8">
    <source>
        <dbReference type="ARBA" id="ARBA00023295"/>
    </source>
</evidence>
<evidence type="ECO:0000256" key="10">
    <source>
        <dbReference type="RuleBase" id="RU003615"/>
    </source>
</evidence>
<keyword evidence="8 11" id="KW-0326">Glycosidase</keyword>
<dbReference type="PROSITE" id="PS51448">
    <property type="entry name" value="P_TREFOIL_2"/>
    <property type="match status" value="1"/>
</dbReference>
<evidence type="ECO:0000256" key="1">
    <source>
        <dbReference type="ARBA" id="ARBA00000548"/>
    </source>
</evidence>
<evidence type="ECO:0000256" key="3">
    <source>
        <dbReference type="ARBA" id="ARBA00008061"/>
    </source>
</evidence>
<dbReference type="PRINTS" id="PR00110">
    <property type="entry name" value="ALPHAAMYLASE"/>
</dbReference>
<evidence type="ECO:0000256" key="12">
    <source>
        <dbReference type="SAM" id="SignalP"/>
    </source>
</evidence>
<evidence type="ECO:0000256" key="2">
    <source>
        <dbReference type="ARBA" id="ARBA00001913"/>
    </source>
</evidence>
<feature type="domain" description="P-type" evidence="13">
    <location>
        <begin position="34"/>
        <end position="75"/>
    </location>
</feature>
<dbReference type="EC" id="3.2.1.1" evidence="4 11"/>
<dbReference type="Pfam" id="PF00088">
    <property type="entry name" value="Trefoil"/>
    <property type="match status" value="1"/>
</dbReference>
<dbReference type="InterPro" id="IPR013780">
    <property type="entry name" value="Glyco_hydro_b"/>
</dbReference>
<keyword evidence="7 11" id="KW-0119">Carbohydrate metabolism</keyword>
<protein>
    <recommendedName>
        <fullName evidence="4 11">Alpha-amylase</fullName>
        <ecNumber evidence="4 11">3.2.1.1</ecNumber>
    </recommendedName>
</protein>
<evidence type="ECO:0000256" key="5">
    <source>
        <dbReference type="ARBA" id="ARBA00022801"/>
    </source>
</evidence>
<reference evidence="14 15" key="1">
    <citation type="submission" date="2024-06" db="EMBL/GenBank/DDBJ databases">
        <authorList>
            <person name="Kraege A."/>
            <person name="Thomma B."/>
        </authorList>
    </citation>
    <scope>NUCLEOTIDE SEQUENCE [LARGE SCALE GENOMIC DNA]</scope>
</reference>
<dbReference type="SMART" id="SM00642">
    <property type="entry name" value="Aamy"/>
    <property type="match status" value="1"/>
</dbReference>
<dbReference type="InterPro" id="IPR006046">
    <property type="entry name" value="Alpha_amylase"/>
</dbReference>
<keyword evidence="6 9" id="KW-1015">Disulfide bond</keyword>
<evidence type="ECO:0000256" key="7">
    <source>
        <dbReference type="ARBA" id="ARBA00023277"/>
    </source>
</evidence>
<dbReference type="InterPro" id="IPR000519">
    <property type="entry name" value="P_trefoil_dom"/>
</dbReference>
<dbReference type="Gene3D" id="2.60.40.1180">
    <property type="entry name" value="Golgi alpha-mannosidase II"/>
    <property type="match status" value="1"/>
</dbReference>
<accession>A0ABP1FMT9</accession>
<dbReference type="SUPFAM" id="SSF51011">
    <property type="entry name" value="Glycosyl hydrolase domain"/>
    <property type="match status" value="1"/>
</dbReference>
<evidence type="ECO:0000259" key="13">
    <source>
        <dbReference type="PROSITE" id="PS51448"/>
    </source>
</evidence>
<dbReference type="SUPFAM" id="SSF57492">
    <property type="entry name" value="Trefoil"/>
    <property type="match status" value="1"/>
</dbReference>
<feature type="disulfide bond" evidence="9">
    <location>
        <begin position="36"/>
        <end position="62"/>
    </location>
</feature>
<proteinExistence type="inferred from homology"/>